<sequence length="147" mass="17399">MPWWLRILAIFASLCTNMLRRTQDLTDRPLWIPTGAVAQHLQSHVEGFTTSELRRLETPTTWRFGGFHDVQHHDMMTVDLPPWRKSLAWRGRFSKVRSQSASEYSIINQRPTHFVDWGSQRQAYSDNSIRHVLGRRLDFSHFQILLR</sequence>
<evidence type="ECO:0000313" key="3">
    <source>
        <dbReference type="Proteomes" id="UP000235371"/>
    </source>
</evidence>
<gene>
    <name evidence="2" type="ORF">K444DRAFT_240838</name>
</gene>
<feature type="signal peptide" evidence="1">
    <location>
        <begin position="1"/>
        <end position="20"/>
    </location>
</feature>
<keyword evidence="1" id="KW-0732">Signal</keyword>
<dbReference type="EMBL" id="KZ613912">
    <property type="protein sequence ID" value="PMD51775.1"/>
    <property type="molecule type" value="Genomic_DNA"/>
</dbReference>
<dbReference type="RefSeq" id="XP_024728679.1">
    <property type="nucleotide sequence ID" value="XM_024871297.1"/>
</dbReference>
<evidence type="ECO:0000313" key="2">
    <source>
        <dbReference type="EMBL" id="PMD51775.1"/>
    </source>
</evidence>
<keyword evidence="3" id="KW-1185">Reference proteome</keyword>
<feature type="chain" id="PRO_5014423023" evidence="1">
    <location>
        <begin position="21"/>
        <end position="147"/>
    </location>
</feature>
<proteinExistence type="predicted"/>
<organism evidence="2 3">
    <name type="scientific">Hyaloscypha bicolor E</name>
    <dbReference type="NCBI Taxonomy" id="1095630"/>
    <lineage>
        <taxon>Eukaryota</taxon>
        <taxon>Fungi</taxon>
        <taxon>Dikarya</taxon>
        <taxon>Ascomycota</taxon>
        <taxon>Pezizomycotina</taxon>
        <taxon>Leotiomycetes</taxon>
        <taxon>Helotiales</taxon>
        <taxon>Hyaloscyphaceae</taxon>
        <taxon>Hyaloscypha</taxon>
        <taxon>Hyaloscypha bicolor</taxon>
    </lineage>
</organism>
<evidence type="ECO:0000256" key="1">
    <source>
        <dbReference type="SAM" id="SignalP"/>
    </source>
</evidence>
<name>A0A2J6SLX9_9HELO</name>
<accession>A0A2J6SLX9</accession>
<reference evidence="2 3" key="1">
    <citation type="submission" date="2016-04" db="EMBL/GenBank/DDBJ databases">
        <title>A degradative enzymes factory behind the ericoid mycorrhizal symbiosis.</title>
        <authorList>
            <consortium name="DOE Joint Genome Institute"/>
            <person name="Martino E."/>
            <person name="Morin E."/>
            <person name="Grelet G."/>
            <person name="Kuo A."/>
            <person name="Kohler A."/>
            <person name="Daghino S."/>
            <person name="Barry K."/>
            <person name="Choi C."/>
            <person name="Cichocki N."/>
            <person name="Clum A."/>
            <person name="Copeland A."/>
            <person name="Hainaut M."/>
            <person name="Haridas S."/>
            <person name="Labutti K."/>
            <person name="Lindquist E."/>
            <person name="Lipzen A."/>
            <person name="Khouja H.-R."/>
            <person name="Murat C."/>
            <person name="Ohm R."/>
            <person name="Olson A."/>
            <person name="Spatafora J."/>
            <person name="Veneault-Fourrey C."/>
            <person name="Henrissat B."/>
            <person name="Grigoriev I."/>
            <person name="Martin F."/>
            <person name="Perotto S."/>
        </authorList>
    </citation>
    <scope>NUCLEOTIDE SEQUENCE [LARGE SCALE GENOMIC DNA]</scope>
    <source>
        <strain evidence="2 3">E</strain>
    </source>
</reference>
<dbReference type="AlphaFoldDB" id="A0A2J6SLX9"/>
<dbReference type="InParanoid" id="A0A2J6SLX9"/>
<protein>
    <submittedName>
        <fullName evidence="2">Uncharacterized protein</fullName>
    </submittedName>
</protein>
<dbReference type="Proteomes" id="UP000235371">
    <property type="component" value="Unassembled WGS sequence"/>
</dbReference>
<dbReference type="GeneID" id="36579379"/>